<dbReference type="PANTHER" id="PTHR21525:SF9">
    <property type="entry name" value="CHANNEL_COLICIN DOMAIN-CONTAINING PROTEIN"/>
    <property type="match status" value="1"/>
</dbReference>
<organism evidence="1 2">
    <name type="scientific">Leucobacter insecticola</name>
    <dbReference type="NCBI Taxonomy" id="2714934"/>
    <lineage>
        <taxon>Bacteria</taxon>
        <taxon>Bacillati</taxon>
        <taxon>Actinomycetota</taxon>
        <taxon>Actinomycetes</taxon>
        <taxon>Micrococcales</taxon>
        <taxon>Microbacteriaceae</taxon>
        <taxon>Leucobacter</taxon>
    </lineage>
</organism>
<accession>A0A6G8FFP9</accession>
<keyword evidence="2" id="KW-1185">Reference proteome</keyword>
<dbReference type="AlphaFoldDB" id="A0A6G8FFP9"/>
<evidence type="ECO:0000313" key="1">
    <source>
        <dbReference type="EMBL" id="QIM15158.1"/>
    </source>
</evidence>
<evidence type="ECO:0008006" key="3">
    <source>
        <dbReference type="Google" id="ProtNLM"/>
    </source>
</evidence>
<evidence type="ECO:0000313" key="2">
    <source>
        <dbReference type="Proteomes" id="UP000501387"/>
    </source>
</evidence>
<gene>
    <name evidence="1" type="ORF">G7067_01005</name>
</gene>
<proteinExistence type="predicted"/>
<sequence>MPNVATKPSGWWNKPILTADPKLGTPPGWASWGGRGLGVAGAGLTYWGTYSDSYNTNLTRYPEWSEEQRQERAVQDAAIVGSASVAAGLGGAWVGAKGGAIAGAAIGSIFPGAGTLIGGVVGGIIGGIAGGIIAGWAGSEVAEHTLDTVRNERDDVTVLAPGATYLDLASPNQGSV</sequence>
<dbReference type="KEGG" id="lins:G7067_01005"/>
<reference evidence="1 2" key="1">
    <citation type="submission" date="2020-03" db="EMBL/GenBank/DDBJ databases">
        <title>Leucobacter sp. nov., isolated from beetles.</title>
        <authorList>
            <person name="Hyun D.-W."/>
            <person name="Bae J.-W."/>
        </authorList>
    </citation>
    <scope>NUCLEOTIDE SEQUENCE [LARGE SCALE GENOMIC DNA]</scope>
    <source>
        <strain evidence="1 2">HDW9B</strain>
    </source>
</reference>
<dbReference type="RefSeq" id="WP_166321094.1">
    <property type="nucleotide sequence ID" value="NZ_CP049934.1"/>
</dbReference>
<dbReference type="Proteomes" id="UP000501387">
    <property type="component" value="Chromosome"/>
</dbReference>
<dbReference type="EMBL" id="CP049934">
    <property type="protein sequence ID" value="QIM15158.1"/>
    <property type="molecule type" value="Genomic_DNA"/>
</dbReference>
<dbReference type="PANTHER" id="PTHR21525">
    <property type="entry name" value="MOTILE SPERM PROTEIN"/>
    <property type="match status" value="1"/>
</dbReference>
<protein>
    <recommendedName>
        <fullName evidence="3">Glycine zipper domain-containing protein</fullName>
    </recommendedName>
</protein>
<name>A0A6G8FFP9_9MICO</name>